<dbReference type="AlphaFoldDB" id="X1S497"/>
<gene>
    <name evidence="1" type="ORF">S12H4_13250</name>
</gene>
<reference evidence="1" key="1">
    <citation type="journal article" date="2014" name="Front. Microbiol.">
        <title>High frequency of phylogenetically diverse reductive dehalogenase-homologous genes in deep subseafloor sedimentary metagenomes.</title>
        <authorList>
            <person name="Kawai M."/>
            <person name="Futagami T."/>
            <person name="Toyoda A."/>
            <person name="Takaki Y."/>
            <person name="Nishi S."/>
            <person name="Hori S."/>
            <person name="Arai W."/>
            <person name="Tsubouchi T."/>
            <person name="Morono Y."/>
            <person name="Uchiyama I."/>
            <person name="Ito T."/>
            <person name="Fujiyama A."/>
            <person name="Inagaki F."/>
            <person name="Takami H."/>
        </authorList>
    </citation>
    <scope>NUCLEOTIDE SEQUENCE</scope>
    <source>
        <strain evidence="1">Expedition CK06-06</strain>
    </source>
</reference>
<evidence type="ECO:0000313" key="1">
    <source>
        <dbReference type="EMBL" id="GAI87728.1"/>
    </source>
</evidence>
<sequence length="96" mass="10896">ARVLRGMGYNSYFLKMATKLLNKTDDDLIQSYLANTVMSIEVMTGSIKTVWETRVKDIQQLIAAPGVSVRVTVFANRLIGSLTRRAELEEEEIWDD</sequence>
<comment type="caution">
    <text evidence="1">The sequence shown here is derived from an EMBL/GenBank/DDBJ whole genome shotgun (WGS) entry which is preliminary data.</text>
</comment>
<protein>
    <submittedName>
        <fullName evidence="1">Uncharacterized protein</fullName>
    </submittedName>
</protein>
<name>X1S497_9ZZZZ</name>
<organism evidence="1">
    <name type="scientific">marine sediment metagenome</name>
    <dbReference type="NCBI Taxonomy" id="412755"/>
    <lineage>
        <taxon>unclassified sequences</taxon>
        <taxon>metagenomes</taxon>
        <taxon>ecological metagenomes</taxon>
    </lineage>
</organism>
<dbReference type="EMBL" id="BARW01006309">
    <property type="protein sequence ID" value="GAI87728.1"/>
    <property type="molecule type" value="Genomic_DNA"/>
</dbReference>
<accession>X1S497</accession>
<proteinExistence type="predicted"/>
<feature type="non-terminal residue" evidence="1">
    <location>
        <position position="1"/>
    </location>
</feature>